<dbReference type="EMBL" id="KV419430">
    <property type="protein sequence ID" value="KZS89137.1"/>
    <property type="molecule type" value="Genomic_DNA"/>
</dbReference>
<feature type="compositionally biased region" description="Polar residues" evidence="1">
    <location>
        <begin position="286"/>
        <end position="307"/>
    </location>
</feature>
<protein>
    <recommendedName>
        <fullName evidence="4">Transcription factor domain-containing protein</fullName>
    </recommendedName>
</protein>
<feature type="region of interest" description="Disordered" evidence="1">
    <location>
        <begin position="159"/>
        <end position="186"/>
    </location>
</feature>
<feature type="compositionally biased region" description="Pro residues" evidence="1">
    <location>
        <begin position="241"/>
        <end position="253"/>
    </location>
</feature>
<sequence length="685" mass="75550">MNIDGILDERALKSSSLIRLPGIREAIPHFDAIGAGRPGPMPWIPGRPLWSQSHLIPFRVPKGPDVSIQQIPWPLVSETASARRGSKETPYLTNEPFGATILNLPTSRHPESSALPHRHSVSSGFPPPVRLEAPISHKLVQLKKTMYKTLYTAHPADVMSDPGQSCRPAYHVSREKEPAAGPAHPESSIRATLCYVMLCDASQPTFVDDHDGITGEISECRPASPRGSVVDQIIRLEHQPSAPPSLSPAPSPPSDQSVLNYDGLSLKTGQIGPVRTSKGDSRFEPYSTTQPDAASSVGPSKGSSIETSQRHSRRPTEVIASTPTSSQPTNLGPREANCRIKSHLASLPPRRALAAALVYFFRKVVYQDALACVADEKSVREIFSHSSLGNPYGKDTSKCDGDCRYARRMALLLGVLYLGYRALHCLETKTESNSDVPEDHSRYCDRLFDAFKTAFSCIEYDRSRDLMAWQAAVLYGAAYVQQSRAAWESFQPALKTAILKWDSLLAARKIRENAGEEIRRRIAFGLVLLDNFNAPCQRTFEPSSVLVISKDPPSECHLIGDDCVASSTDFEYPNATEASLIRAAMSLSMCDPHAQQGSDDRLDNTSFMWIRDHRQYLVEFIEAILDALKTLPPCIDTGALKKRVDRILYLVTHLLCLPVGIRALKAVPWLSLLMIQDKMLPTIES</sequence>
<dbReference type="Proteomes" id="UP000076722">
    <property type="component" value="Unassembled WGS sequence"/>
</dbReference>
<evidence type="ECO:0008006" key="4">
    <source>
        <dbReference type="Google" id="ProtNLM"/>
    </source>
</evidence>
<gene>
    <name evidence="2" type="ORF">SISNIDRAFT_459115</name>
</gene>
<evidence type="ECO:0000313" key="2">
    <source>
        <dbReference type="EMBL" id="KZS89137.1"/>
    </source>
</evidence>
<reference evidence="2 3" key="1">
    <citation type="journal article" date="2016" name="Mol. Biol. Evol.">
        <title>Comparative Genomics of Early-Diverging Mushroom-Forming Fungi Provides Insights into the Origins of Lignocellulose Decay Capabilities.</title>
        <authorList>
            <person name="Nagy L.G."/>
            <person name="Riley R."/>
            <person name="Tritt A."/>
            <person name="Adam C."/>
            <person name="Daum C."/>
            <person name="Floudas D."/>
            <person name="Sun H."/>
            <person name="Yadav J.S."/>
            <person name="Pangilinan J."/>
            <person name="Larsson K.H."/>
            <person name="Matsuura K."/>
            <person name="Barry K."/>
            <person name="Labutti K."/>
            <person name="Kuo R."/>
            <person name="Ohm R.A."/>
            <person name="Bhattacharya S.S."/>
            <person name="Shirouzu T."/>
            <person name="Yoshinaga Y."/>
            <person name="Martin F.M."/>
            <person name="Grigoriev I.V."/>
            <person name="Hibbett D.S."/>
        </authorList>
    </citation>
    <scope>NUCLEOTIDE SEQUENCE [LARGE SCALE GENOMIC DNA]</scope>
    <source>
        <strain evidence="2 3">HHB9708</strain>
    </source>
</reference>
<keyword evidence="3" id="KW-1185">Reference proteome</keyword>
<organism evidence="2 3">
    <name type="scientific">Sistotremastrum niveocremeum HHB9708</name>
    <dbReference type="NCBI Taxonomy" id="1314777"/>
    <lineage>
        <taxon>Eukaryota</taxon>
        <taxon>Fungi</taxon>
        <taxon>Dikarya</taxon>
        <taxon>Basidiomycota</taxon>
        <taxon>Agaricomycotina</taxon>
        <taxon>Agaricomycetes</taxon>
        <taxon>Sistotremastrales</taxon>
        <taxon>Sistotremastraceae</taxon>
        <taxon>Sertulicium</taxon>
        <taxon>Sertulicium niveocremeum</taxon>
    </lineage>
</organism>
<accession>A0A164PXV8</accession>
<evidence type="ECO:0000313" key="3">
    <source>
        <dbReference type="Proteomes" id="UP000076722"/>
    </source>
</evidence>
<feature type="region of interest" description="Disordered" evidence="1">
    <location>
        <begin position="239"/>
        <end position="333"/>
    </location>
</feature>
<name>A0A164PXV8_9AGAM</name>
<dbReference type="AlphaFoldDB" id="A0A164PXV8"/>
<proteinExistence type="predicted"/>
<evidence type="ECO:0000256" key="1">
    <source>
        <dbReference type="SAM" id="MobiDB-lite"/>
    </source>
</evidence>
<feature type="compositionally biased region" description="Polar residues" evidence="1">
    <location>
        <begin position="319"/>
        <end position="330"/>
    </location>
</feature>